<dbReference type="OrthoDB" id="1935701at2759"/>
<dbReference type="EMBL" id="CM035444">
    <property type="protein sequence ID" value="KAH7277047.1"/>
    <property type="molecule type" value="Genomic_DNA"/>
</dbReference>
<dbReference type="Proteomes" id="UP000825935">
    <property type="component" value="Chromosome 39"/>
</dbReference>
<sequence length="305" mass="33813">MRQPISKQTQVRNQRRTSMCVCGNDVEISTQKCECDEYRRKTRMQTRRENQIKANTDLEISYVSIQTLHSICAPKRSHLQANKVSSCVTGKQNLHQNKRESVDPCLGPFPSSMQAMVYAFETYSSRQSLLKDAESMIEKEQVESHSQPSKTAAVADPWLEVFVEMEHGIDLVVDLSLNGTADWLLERSSCMFVFSDVSDGDVRGCCPTDSRANNLTDATCPTSDSTAKTSPAEGSLQDNDQRMTCTMVESDSASRGVQFGASTVYASVESQDSITSAMKDLRNEGFNIALLERMPTFLATGKQGP</sequence>
<gene>
    <name evidence="2" type="ORF">KP509_39G031800</name>
</gene>
<keyword evidence="3" id="KW-1185">Reference proteome</keyword>
<proteinExistence type="predicted"/>
<organism evidence="2 3">
    <name type="scientific">Ceratopteris richardii</name>
    <name type="common">Triangle waterfern</name>
    <dbReference type="NCBI Taxonomy" id="49495"/>
    <lineage>
        <taxon>Eukaryota</taxon>
        <taxon>Viridiplantae</taxon>
        <taxon>Streptophyta</taxon>
        <taxon>Embryophyta</taxon>
        <taxon>Tracheophyta</taxon>
        <taxon>Polypodiopsida</taxon>
        <taxon>Polypodiidae</taxon>
        <taxon>Polypodiales</taxon>
        <taxon>Pteridineae</taxon>
        <taxon>Pteridaceae</taxon>
        <taxon>Parkerioideae</taxon>
        <taxon>Ceratopteris</taxon>
    </lineage>
</organism>
<comment type="caution">
    <text evidence="2">The sequence shown here is derived from an EMBL/GenBank/DDBJ whole genome shotgun (WGS) entry which is preliminary data.</text>
</comment>
<accession>A0A8T2Q089</accession>
<dbReference type="AlphaFoldDB" id="A0A8T2Q089"/>
<dbReference type="EMBL" id="CM035444">
    <property type="protein sequence ID" value="KAH7277046.1"/>
    <property type="molecule type" value="Genomic_DNA"/>
</dbReference>
<evidence type="ECO:0000313" key="3">
    <source>
        <dbReference type="Proteomes" id="UP000825935"/>
    </source>
</evidence>
<protein>
    <submittedName>
        <fullName evidence="2">Uncharacterized protein</fullName>
    </submittedName>
</protein>
<evidence type="ECO:0000256" key="1">
    <source>
        <dbReference type="SAM" id="MobiDB-lite"/>
    </source>
</evidence>
<feature type="compositionally biased region" description="Polar residues" evidence="1">
    <location>
        <begin position="213"/>
        <end position="229"/>
    </location>
</feature>
<evidence type="ECO:0000313" key="2">
    <source>
        <dbReference type="EMBL" id="KAH7277046.1"/>
    </source>
</evidence>
<reference evidence="2" key="1">
    <citation type="submission" date="2021-08" db="EMBL/GenBank/DDBJ databases">
        <title>WGS assembly of Ceratopteris richardii.</title>
        <authorList>
            <person name="Marchant D.B."/>
            <person name="Chen G."/>
            <person name="Jenkins J."/>
            <person name="Shu S."/>
            <person name="Leebens-Mack J."/>
            <person name="Grimwood J."/>
            <person name="Schmutz J."/>
            <person name="Soltis P."/>
            <person name="Soltis D."/>
            <person name="Chen Z.-H."/>
        </authorList>
    </citation>
    <scope>NUCLEOTIDE SEQUENCE</scope>
    <source>
        <strain evidence="2">Whitten #5841</strain>
        <tissue evidence="2">Leaf</tissue>
    </source>
</reference>
<feature type="region of interest" description="Disordered" evidence="1">
    <location>
        <begin position="213"/>
        <end position="240"/>
    </location>
</feature>
<name>A0A8T2Q089_CERRI</name>